<organism evidence="1 2">
    <name type="scientific">Quillaja saponaria</name>
    <name type="common">Soap bark tree</name>
    <dbReference type="NCBI Taxonomy" id="32244"/>
    <lineage>
        <taxon>Eukaryota</taxon>
        <taxon>Viridiplantae</taxon>
        <taxon>Streptophyta</taxon>
        <taxon>Embryophyta</taxon>
        <taxon>Tracheophyta</taxon>
        <taxon>Spermatophyta</taxon>
        <taxon>Magnoliopsida</taxon>
        <taxon>eudicotyledons</taxon>
        <taxon>Gunneridae</taxon>
        <taxon>Pentapetalae</taxon>
        <taxon>rosids</taxon>
        <taxon>fabids</taxon>
        <taxon>Fabales</taxon>
        <taxon>Quillajaceae</taxon>
        <taxon>Quillaja</taxon>
    </lineage>
</organism>
<dbReference type="InterPro" id="IPR006502">
    <property type="entry name" value="PDDEXK-like"/>
</dbReference>
<dbReference type="AlphaFoldDB" id="A0AAD7PS29"/>
<dbReference type="Proteomes" id="UP001163823">
    <property type="component" value="Chromosome 6"/>
</dbReference>
<dbReference type="KEGG" id="qsa:O6P43_015070"/>
<reference evidence="1" key="1">
    <citation type="journal article" date="2023" name="Science">
        <title>Elucidation of the pathway for biosynthesis of saponin adjuvants from the soapbark tree.</title>
        <authorList>
            <person name="Reed J."/>
            <person name="Orme A."/>
            <person name="El-Demerdash A."/>
            <person name="Owen C."/>
            <person name="Martin L.B.B."/>
            <person name="Misra R.C."/>
            <person name="Kikuchi S."/>
            <person name="Rejzek M."/>
            <person name="Martin A.C."/>
            <person name="Harkess A."/>
            <person name="Leebens-Mack J."/>
            <person name="Louveau T."/>
            <person name="Stephenson M.J."/>
            <person name="Osbourn A."/>
        </authorList>
    </citation>
    <scope>NUCLEOTIDE SEQUENCE</scope>
    <source>
        <strain evidence="1">S10</strain>
    </source>
</reference>
<evidence type="ECO:0000313" key="2">
    <source>
        <dbReference type="Proteomes" id="UP001163823"/>
    </source>
</evidence>
<dbReference type="NCBIfam" id="TIGR01615">
    <property type="entry name" value="A_thal_3542"/>
    <property type="match status" value="1"/>
</dbReference>
<accession>A0AAD7PS29</accession>
<dbReference type="EMBL" id="JARAOO010000006">
    <property type="protein sequence ID" value="KAJ7965427.1"/>
    <property type="molecule type" value="Genomic_DNA"/>
</dbReference>
<evidence type="ECO:0000313" key="1">
    <source>
        <dbReference type="EMBL" id="KAJ7965427.1"/>
    </source>
</evidence>
<keyword evidence="2" id="KW-1185">Reference proteome</keyword>
<proteinExistence type="predicted"/>
<dbReference type="Pfam" id="PF04720">
    <property type="entry name" value="PDDEXK_6"/>
    <property type="match status" value="1"/>
</dbReference>
<dbReference type="PANTHER" id="PTHR31579">
    <property type="entry name" value="OS03G0796600 PROTEIN"/>
    <property type="match status" value="1"/>
</dbReference>
<protein>
    <submittedName>
        <fullName evidence="1">Uncharacterized protein</fullName>
    </submittedName>
</protein>
<comment type="caution">
    <text evidence="1">The sequence shown here is derived from an EMBL/GenBank/DDBJ whole genome shotgun (WGS) entry which is preliminary data.</text>
</comment>
<gene>
    <name evidence="1" type="ORF">O6P43_015070</name>
</gene>
<sequence>MGSLTEEQLVQMVRDFIESESTSAILVTSPKALSQTHQPTTLTLQEILWEATDYEVKVLEKILMYVSASLDFSEEPTNLKNRVVMKLKMDGFEASLCKTSWASTFDCPKDSHFTGDYEYIDVMMRDKNGGNPTRLIVDMDFRSQFELAKPTPAYKELTDTLPSIFVATEEKLTKVISLLCSAAKQSLKAKGLHIPPWRRVSYMQSKWLSRDCKKLSVTPPKIELARHG</sequence>
<name>A0AAD7PS29_QUISA</name>
<dbReference type="PANTHER" id="PTHR31579:SF34">
    <property type="entry name" value="T14N5.3 PROTEIN"/>
    <property type="match status" value="1"/>
</dbReference>